<evidence type="ECO:0000313" key="2">
    <source>
        <dbReference type="Proteomes" id="UP000194469"/>
    </source>
</evidence>
<evidence type="ECO:0000313" key="1">
    <source>
        <dbReference type="EMBL" id="SMQ58155.1"/>
    </source>
</evidence>
<dbReference type="CDD" id="cd17511">
    <property type="entry name" value="YbjN_AmyR-like"/>
    <property type="match status" value="1"/>
</dbReference>
<gene>
    <name evidence="1" type="ORF">SAMN06295984_0068</name>
</gene>
<dbReference type="Proteomes" id="UP000194469">
    <property type="component" value="Unassembled WGS sequence"/>
</dbReference>
<dbReference type="EMBL" id="FXWL01000001">
    <property type="protein sequence ID" value="SMQ58155.1"/>
    <property type="molecule type" value="Genomic_DNA"/>
</dbReference>
<organism evidence="1 2">
    <name type="scientific">Sphingopyxis terrae subsp. ummariensis</name>
    <dbReference type="NCBI Taxonomy" id="429001"/>
    <lineage>
        <taxon>Bacteria</taxon>
        <taxon>Pseudomonadati</taxon>
        <taxon>Pseudomonadota</taxon>
        <taxon>Alphaproteobacteria</taxon>
        <taxon>Sphingomonadales</taxon>
        <taxon>Sphingomonadaceae</taxon>
        <taxon>Sphingopyxis</taxon>
    </lineage>
</organism>
<reference evidence="2" key="1">
    <citation type="submission" date="2017-04" db="EMBL/GenBank/DDBJ databases">
        <authorList>
            <person name="Varghese N."/>
            <person name="Submissions S."/>
        </authorList>
    </citation>
    <scope>NUCLEOTIDE SEQUENCE [LARGE SCALE GENOMIC DNA]</scope>
    <source>
        <strain evidence="2">UI2</strain>
    </source>
</reference>
<accession>A0A1Y6E5Y4</accession>
<protein>
    <submittedName>
        <fullName evidence="1">Putative sensory transduction regulator</fullName>
    </submittedName>
</protein>
<name>A0A1Y6E5Y4_9SPHN</name>
<keyword evidence="2" id="KW-1185">Reference proteome</keyword>
<sequence>MISGVCHPVSAGALGQHGAARKRCGQENRLANAKSAGNAGKDGRSYVRRLDGTRVAARFAAIQLGDFMRQLPFATALATLAATALGATPAHAELVTPKNPAAIVAIVESQGWPAKLVTASDADPYIESSRNGLKFLVLFMNCNDAHKECKTLQYYMGFNDAKNVSFEKFNSWNKDKRFARAYRDNEGDPVLEMDVDVDFAGLPRENLGESFNTWASLMDAYREFIYED</sequence>
<proteinExistence type="predicted"/>
<dbReference type="Pfam" id="PF10722">
    <property type="entry name" value="YbjN"/>
    <property type="match status" value="1"/>
</dbReference>
<dbReference type="AlphaFoldDB" id="A0A1Y6E5Y4"/>
<dbReference type="InterPro" id="IPR019660">
    <property type="entry name" value="Put_sensory_transdc_reg_YbjN"/>
</dbReference>